<proteinExistence type="predicted"/>
<accession>A0ABW8Y498</accession>
<reference evidence="1 2" key="1">
    <citation type="submission" date="2024-06" db="EMBL/GenBank/DDBJ databases">
        <authorList>
            <person name="Kaempfer P."/>
            <person name="Viver T."/>
        </authorList>
    </citation>
    <scope>NUCLEOTIDE SEQUENCE [LARGE SCALE GENOMIC DNA]</scope>
    <source>
        <strain evidence="1 2">ST-37</strain>
    </source>
</reference>
<evidence type="ECO:0000313" key="1">
    <source>
        <dbReference type="EMBL" id="MFL9835019.1"/>
    </source>
</evidence>
<evidence type="ECO:0000313" key="2">
    <source>
        <dbReference type="Proteomes" id="UP001629058"/>
    </source>
</evidence>
<protein>
    <recommendedName>
        <fullName evidence="3">Single-stranded DNA-binding protein</fullName>
    </recommendedName>
</protein>
<sequence>MSNKPLNFYGQINYTDLKAAMMSGKVKMQKVQTKDGEKIFVDVNVWVHDEADKYNNNASVQSALKKEAYEAGEKNTYYVGNLRYLTPKNTEISSEDVEKAFAGDDDDDLPF</sequence>
<keyword evidence="2" id="KW-1185">Reference proteome</keyword>
<organism evidence="1 2">
    <name type="scientific">Chryseobacterium terrae</name>
    <dbReference type="NCBI Taxonomy" id="3163299"/>
    <lineage>
        <taxon>Bacteria</taxon>
        <taxon>Pseudomonadati</taxon>
        <taxon>Bacteroidota</taxon>
        <taxon>Flavobacteriia</taxon>
        <taxon>Flavobacteriales</taxon>
        <taxon>Weeksellaceae</taxon>
        <taxon>Chryseobacterium group</taxon>
        <taxon>Chryseobacterium</taxon>
    </lineage>
</organism>
<dbReference type="RefSeq" id="WP_408091358.1">
    <property type="nucleotide sequence ID" value="NZ_JBELPY010000009.1"/>
</dbReference>
<dbReference type="EMBL" id="JBELPY010000009">
    <property type="protein sequence ID" value="MFL9835019.1"/>
    <property type="molecule type" value="Genomic_DNA"/>
</dbReference>
<evidence type="ECO:0008006" key="3">
    <source>
        <dbReference type="Google" id="ProtNLM"/>
    </source>
</evidence>
<gene>
    <name evidence="1" type="ORF">ABS765_13395</name>
</gene>
<name>A0ABW8Y498_9FLAO</name>
<comment type="caution">
    <text evidence="1">The sequence shown here is derived from an EMBL/GenBank/DDBJ whole genome shotgun (WGS) entry which is preliminary data.</text>
</comment>
<dbReference type="Proteomes" id="UP001629058">
    <property type="component" value="Unassembled WGS sequence"/>
</dbReference>